<evidence type="ECO:0000313" key="1">
    <source>
        <dbReference type="EMBL" id="KAG6676597.1"/>
    </source>
</evidence>
<proteinExistence type="predicted"/>
<dbReference type="Proteomes" id="UP000811246">
    <property type="component" value="Chromosome 15"/>
</dbReference>
<dbReference type="PANTHER" id="PTHR33116">
    <property type="entry name" value="REVERSE TRANSCRIPTASE ZINC-BINDING DOMAIN-CONTAINING PROTEIN-RELATED-RELATED"/>
    <property type="match status" value="1"/>
</dbReference>
<dbReference type="EMBL" id="CM031839">
    <property type="protein sequence ID" value="KAG6676597.1"/>
    <property type="molecule type" value="Genomic_DNA"/>
</dbReference>
<protein>
    <submittedName>
        <fullName evidence="1">Uncharacterized protein</fullName>
    </submittedName>
</protein>
<accession>A0A922A814</accession>
<dbReference type="AlphaFoldDB" id="A0A922A814"/>
<organism evidence="1 2">
    <name type="scientific">Carya illinoinensis</name>
    <name type="common">Pecan</name>
    <dbReference type="NCBI Taxonomy" id="32201"/>
    <lineage>
        <taxon>Eukaryota</taxon>
        <taxon>Viridiplantae</taxon>
        <taxon>Streptophyta</taxon>
        <taxon>Embryophyta</taxon>
        <taxon>Tracheophyta</taxon>
        <taxon>Spermatophyta</taxon>
        <taxon>Magnoliopsida</taxon>
        <taxon>eudicotyledons</taxon>
        <taxon>Gunneridae</taxon>
        <taxon>Pentapetalae</taxon>
        <taxon>rosids</taxon>
        <taxon>fabids</taxon>
        <taxon>Fagales</taxon>
        <taxon>Juglandaceae</taxon>
        <taxon>Carya</taxon>
    </lineage>
</organism>
<reference evidence="1" key="1">
    <citation type="submission" date="2021-01" db="EMBL/GenBank/DDBJ databases">
        <authorList>
            <person name="Lovell J.T."/>
            <person name="Bentley N."/>
            <person name="Bhattarai G."/>
            <person name="Jenkins J.W."/>
            <person name="Sreedasyam A."/>
            <person name="Alarcon Y."/>
            <person name="Bock C."/>
            <person name="Boston L."/>
            <person name="Carlson J."/>
            <person name="Cervantes K."/>
            <person name="Clermont K."/>
            <person name="Krom N."/>
            <person name="Kubenka K."/>
            <person name="Mamidi S."/>
            <person name="Mattison C."/>
            <person name="Monteros M."/>
            <person name="Pisani C."/>
            <person name="Plott C."/>
            <person name="Rajasekar S."/>
            <person name="Rhein H.S."/>
            <person name="Rohla C."/>
            <person name="Song M."/>
            <person name="Hilaire R.S."/>
            <person name="Shu S."/>
            <person name="Wells L."/>
            <person name="Wang X."/>
            <person name="Webber J."/>
            <person name="Heerema R.J."/>
            <person name="Klein P."/>
            <person name="Conner P."/>
            <person name="Grauke L."/>
            <person name="Grimwood J."/>
            <person name="Schmutz J."/>
            <person name="Randall J.J."/>
        </authorList>
    </citation>
    <scope>NUCLEOTIDE SEQUENCE</scope>
    <source>
        <tissue evidence="1">Leaf</tissue>
    </source>
</reference>
<dbReference type="PANTHER" id="PTHR33116:SF80">
    <property type="entry name" value="REVERSE TRANSCRIPTASE ZINC-BINDING DOMAIN-CONTAINING PROTEIN"/>
    <property type="match status" value="1"/>
</dbReference>
<name>A0A922A814_CARIL</name>
<sequence length="140" mass="16127">MHTRQPVVTLVGINSLSALLTNGSQRSVQELLSILGQYERWLGQVINKQKSTVFCFSKISQSRKRRLLHNTGFVEGHFPFKYLGVPIILDHLKQLHFEDMVNKMRQKLSGWKMRLLSSGGKLILFKILENDCSLYSFGFE</sequence>
<gene>
    <name evidence="1" type="ORF">I3842_15G159600</name>
</gene>
<evidence type="ECO:0000313" key="2">
    <source>
        <dbReference type="Proteomes" id="UP000811246"/>
    </source>
</evidence>
<comment type="caution">
    <text evidence="1">The sequence shown here is derived from an EMBL/GenBank/DDBJ whole genome shotgun (WGS) entry which is preliminary data.</text>
</comment>